<evidence type="ECO:0000256" key="6">
    <source>
        <dbReference type="ARBA" id="ARBA00022840"/>
    </source>
</evidence>
<keyword evidence="13" id="KW-1185">Reference proteome</keyword>
<dbReference type="PIRSF" id="PIRSF003128">
    <property type="entry name" value="RecN"/>
    <property type="match status" value="1"/>
</dbReference>
<gene>
    <name evidence="12" type="primary">recN</name>
    <name evidence="12" type="ORF">H9637_15380</name>
</gene>
<evidence type="ECO:0000313" key="12">
    <source>
        <dbReference type="EMBL" id="MBD8048401.1"/>
    </source>
</evidence>
<evidence type="ECO:0000256" key="10">
    <source>
        <dbReference type="SAM" id="Coils"/>
    </source>
</evidence>
<comment type="caution">
    <text evidence="12">The sequence shown here is derived from an EMBL/GenBank/DDBJ whole genome shotgun (WGS) entry which is preliminary data.</text>
</comment>
<proteinExistence type="inferred from homology"/>
<keyword evidence="5 9" id="KW-0227">DNA damage</keyword>
<protein>
    <recommendedName>
        <fullName evidence="3 9">DNA repair protein RecN</fullName>
    </recommendedName>
    <alternativeName>
        <fullName evidence="8 9">Recombination protein N</fullName>
    </alternativeName>
</protein>
<sequence>MLLQLNIKNFALIENLSIDFEEGFNVLSGETGAGKSILIDAINYVLGGKFNKNLIRTGEEKTVVEAIFSIDNDKIKNILDALDVDYDDVLILTRESFNTGRSIAKVNNKTLILSKIKLISESLIDIHGQHENQNLLDNNNHINYVDAFGGKNIETLLEAYRENYDKLSSIEKKISELSGDNNQREKNMDFIKFQIDEINSINPKLGEDEELEERFSLLSNAEKIEKSLLSSYNLLKNNLEEGFSVIDGLSYVIRELRSIENHKNEIKDIANALEECYYLIEENTDEIRTLKDSIYYDEKELEFVNSRMYQLGICKKKYGETIEEILKHKSQLEEKFDELFNSGEIIEKLENEKAQLVKVMKEQALNIFNMRIEVSEQLEKNIKKELDYIGLDKSTFKIEIIHTEELLSNGSDKVQFNISTNPGQPLQPLEEIVSGGELSRIMLALKTVFVDKDEIPTVIFDEIDTGISGRIAQRVGEKMYLISKNHQVFCVTHLPQIASMADYNYLITKKSLENTTYTNVSKMSKEDKKYEIARMIGGSEVTKLTLDNSEEMIEMADILKRNII</sequence>
<dbReference type="InterPro" id="IPR027417">
    <property type="entry name" value="P-loop_NTPase"/>
</dbReference>
<evidence type="ECO:0000256" key="8">
    <source>
        <dbReference type="ARBA" id="ARBA00033408"/>
    </source>
</evidence>
<evidence type="ECO:0000256" key="5">
    <source>
        <dbReference type="ARBA" id="ARBA00022763"/>
    </source>
</evidence>
<evidence type="ECO:0000256" key="7">
    <source>
        <dbReference type="ARBA" id="ARBA00023204"/>
    </source>
</evidence>
<keyword evidence="6" id="KW-0067">ATP-binding</keyword>
<evidence type="ECO:0000259" key="11">
    <source>
        <dbReference type="Pfam" id="PF02463"/>
    </source>
</evidence>
<evidence type="ECO:0000256" key="3">
    <source>
        <dbReference type="ARBA" id="ARBA00021315"/>
    </source>
</evidence>
<evidence type="ECO:0000256" key="2">
    <source>
        <dbReference type="ARBA" id="ARBA00009441"/>
    </source>
</evidence>
<accession>A0ABR8YWS5</accession>
<comment type="similarity">
    <text evidence="2 9">Belongs to the RecN family.</text>
</comment>
<evidence type="ECO:0000256" key="9">
    <source>
        <dbReference type="PIRNR" id="PIRNR003128"/>
    </source>
</evidence>
<dbReference type="CDD" id="cd03241">
    <property type="entry name" value="ABC_RecN"/>
    <property type="match status" value="2"/>
</dbReference>
<keyword evidence="4" id="KW-0547">Nucleotide-binding</keyword>
<dbReference type="RefSeq" id="WP_191741352.1">
    <property type="nucleotide sequence ID" value="NZ_JACSQB010000135.1"/>
</dbReference>
<dbReference type="NCBIfam" id="TIGR00634">
    <property type="entry name" value="recN"/>
    <property type="match status" value="1"/>
</dbReference>
<dbReference type="PANTHER" id="PTHR11059">
    <property type="entry name" value="DNA REPAIR PROTEIN RECN"/>
    <property type="match status" value="1"/>
</dbReference>
<dbReference type="InterPro" id="IPR004604">
    <property type="entry name" value="DNA_recomb/repair_RecN"/>
</dbReference>
<dbReference type="Gene3D" id="3.40.50.300">
    <property type="entry name" value="P-loop containing nucleotide triphosphate hydrolases"/>
    <property type="match status" value="2"/>
</dbReference>
<evidence type="ECO:0000256" key="4">
    <source>
        <dbReference type="ARBA" id="ARBA00022741"/>
    </source>
</evidence>
<feature type="domain" description="RecF/RecN/SMC N-terminal" evidence="11">
    <location>
        <begin position="2"/>
        <end position="510"/>
    </location>
</feature>
<dbReference type="SUPFAM" id="SSF52540">
    <property type="entry name" value="P-loop containing nucleoside triphosphate hydrolases"/>
    <property type="match status" value="2"/>
</dbReference>
<dbReference type="Proteomes" id="UP000627166">
    <property type="component" value="Unassembled WGS sequence"/>
</dbReference>
<keyword evidence="7 9" id="KW-0234">DNA repair</keyword>
<name>A0ABR8YWS5_9CLOT</name>
<comment type="function">
    <text evidence="1 9">May be involved in recombinational repair of damaged DNA.</text>
</comment>
<dbReference type="Pfam" id="PF02463">
    <property type="entry name" value="SMC_N"/>
    <property type="match status" value="1"/>
</dbReference>
<evidence type="ECO:0000313" key="13">
    <source>
        <dbReference type="Proteomes" id="UP000627166"/>
    </source>
</evidence>
<evidence type="ECO:0000256" key="1">
    <source>
        <dbReference type="ARBA" id="ARBA00003618"/>
    </source>
</evidence>
<dbReference type="InterPro" id="IPR003395">
    <property type="entry name" value="RecF/RecN/SMC_N"/>
</dbReference>
<feature type="coiled-coil region" evidence="10">
    <location>
        <begin position="315"/>
        <end position="366"/>
    </location>
</feature>
<keyword evidence="10" id="KW-0175">Coiled coil</keyword>
<organism evidence="12 13">
    <name type="scientific">Clostridium faecium</name>
    <dbReference type="NCBI Taxonomy" id="2762223"/>
    <lineage>
        <taxon>Bacteria</taxon>
        <taxon>Bacillati</taxon>
        <taxon>Bacillota</taxon>
        <taxon>Clostridia</taxon>
        <taxon>Eubacteriales</taxon>
        <taxon>Clostridiaceae</taxon>
        <taxon>Clostridium</taxon>
    </lineage>
</organism>
<dbReference type="PANTHER" id="PTHR11059:SF0">
    <property type="entry name" value="DNA REPAIR PROTEIN RECN"/>
    <property type="match status" value="1"/>
</dbReference>
<reference evidence="12 13" key="1">
    <citation type="submission" date="2020-08" db="EMBL/GenBank/DDBJ databases">
        <title>A Genomic Blueprint of the Chicken Gut Microbiome.</title>
        <authorList>
            <person name="Gilroy R."/>
            <person name="Ravi A."/>
            <person name="Getino M."/>
            <person name="Pursley I."/>
            <person name="Horton D.L."/>
            <person name="Alikhan N.-F."/>
            <person name="Baker D."/>
            <person name="Gharbi K."/>
            <person name="Hall N."/>
            <person name="Watson M."/>
            <person name="Adriaenssens E.M."/>
            <person name="Foster-Nyarko E."/>
            <person name="Jarju S."/>
            <person name="Secka A."/>
            <person name="Antonio M."/>
            <person name="Oren A."/>
            <person name="Chaudhuri R."/>
            <person name="La Ragione R.M."/>
            <person name="Hildebrand F."/>
            <person name="Pallen M.J."/>
        </authorList>
    </citation>
    <scope>NUCLEOTIDE SEQUENCE [LARGE SCALE GENOMIC DNA]</scope>
    <source>
        <strain evidence="12 13">N37</strain>
    </source>
</reference>
<dbReference type="EMBL" id="JACSQB010000135">
    <property type="protein sequence ID" value="MBD8048401.1"/>
    <property type="molecule type" value="Genomic_DNA"/>
</dbReference>